<dbReference type="PANTHER" id="PTHR35849">
    <property type="entry name" value="BLR2341 PROTEIN"/>
    <property type="match status" value="1"/>
</dbReference>
<dbReference type="CDD" id="cd07043">
    <property type="entry name" value="STAS_anti-anti-sigma_factors"/>
    <property type="match status" value="1"/>
</dbReference>
<sequence length="109" mass="11546">MNTPLSDLPAPLTLALEGEMTIRRAAELKPLLRPALLHPGGLHLDLAAVSEIDTTGLQLLLATKQAIQADGRPFSLTDSSRAVVDVIELLGLLEALYPHAVAGLGEQIH</sequence>
<proteinExistence type="predicted"/>
<dbReference type="STRING" id="325777.GW15_0212635"/>
<dbReference type="InterPro" id="IPR002645">
    <property type="entry name" value="STAS_dom"/>
</dbReference>
<dbReference type="AlphaFoldDB" id="A0A098PXB9"/>
<protein>
    <submittedName>
        <fullName evidence="1">Anti-anti-sigma factor</fullName>
    </submittedName>
</protein>
<comment type="caution">
    <text evidence="1">The sequence shown here is derived from an EMBL/GenBank/DDBJ whole genome shotgun (WGS) entry which is preliminary data.</text>
</comment>
<accession>A0A098PXB9</accession>
<dbReference type="RefSeq" id="WP_042824788.1">
    <property type="nucleotide sequence ID" value="NZ_CP053649.1"/>
</dbReference>
<dbReference type="Proteomes" id="UP000028012">
    <property type="component" value="Unassembled WGS sequence"/>
</dbReference>
<dbReference type="InterPro" id="IPR058548">
    <property type="entry name" value="MlaB-like_STAS"/>
</dbReference>
<gene>
    <name evidence="1" type="ORF">GW15_0212635</name>
</gene>
<evidence type="ECO:0000313" key="1">
    <source>
        <dbReference type="EMBL" id="KGE51725.1"/>
    </source>
</evidence>
<organism evidence="1 2">
    <name type="scientific">Xanthomonas axonopodis pv. vasculorum</name>
    <dbReference type="NCBI Taxonomy" id="325777"/>
    <lineage>
        <taxon>Bacteria</taxon>
        <taxon>Pseudomonadati</taxon>
        <taxon>Pseudomonadota</taxon>
        <taxon>Gammaproteobacteria</taxon>
        <taxon>Lysobacterales</taxon>
        <taxon>Lysobacteraceae</taxon>
        <taxon>Xanthomonas</taxon>
    </lineage>
</organism>
<dbReference type="SUPFAM" id="SSF52091">
    <property type="entry name" value="SpoIIaa-like"/>
    <property type="match status" value="1"/>
</dbReference>
<dbReference type="EMBL" id="JPHD02000086">
    <property type="protein sequence ID" value="KGE51725.1"/>
    <property type="molecule type" value="Genomic_DNA"/>
</dbReference>
<dbReference type="Gene3D" id="3.30.750.24">
    <property type="entry name" value="STAS domain"/>
    <property type="match status" value="1"/>
</dbReference>
<dbReference type="InterPro" id="IPR036513">
    <property type="entry name" value="STAS_dom_sf"/>
</dbReference>
<evidence type="ECO:0000313" key="2">
    <source>
        <dbReference type="Proteomes" id="UP000028012"/>
    </source>
</evidence>
<dbReference type="GeneID" id="58003930"/>
<dbReference type="Pfam" id="PF13466">
    <property type="entry name" value="STAS_2"/>
    <property type="match status" value="1"/>
</dbReference>
<dbReference type="HOGENOM" id="CLU_115403_14_2_6"/>
<dbReference type="InterPro" id="IPR052746">
    <property type="entry name" value="MlaB_ABC_Transporter"/>
</dbReference>
<reference evidence="1 2" key="1">
    <citation type="submission" date="2014-09" db="EMBL/GenBank/DDBJ databases">
        <title>A draft genome sequence for Xanthomonas axonopodis pv. vasculorum NCPPB 900.</title>
        <authorList>
            <person name="Harrison J."/>
            <person name="Studholme D.J."/>
        </authorList>
    </citation>
    <scope>NUCLEOTIDE SEQUENCE [LARGE SCALE GENOMIC DNA]</scope>
    <source>
        <strain evidence="1 2">NCPPB 900</strain>
    </source>
</reference>
<name>A0A098PXB9_9XANT</name>
<dbReference type="PANTHER" id="PTHR35849:SF2">
    <property type="entry name" value="BLR2341 PROTEIN"/>
    <property type="match status" value="1"/>
</dbReference>
<dbReference type="eggNOG" id="COG1366">
    <property type="taxonomic scope" value="Bacteria"/>
</dbReference>
<dbReference type="PROSITE" id="PS50801">
    <property type="entry name" value="STAS"/>
    <property type="match status" value="1"/>
</dbReference>